<dbReference type="InterPro" id="IPR010241">
    <property type="entry name" value="Fd_pln"/>
</dbReference>
<evidence type="ECO:0000256" key="5">
    <source>
        <dbReference type="ARBA" id="ARBA00022723"/>
    </source>
</evidence>
<keyword evidence="9" id="KW-0150">Chloroplast</keyword>
<dbReference type="PROSITE" id="PS51085">
    <property type="entry name" value="2FE2S_FER_2"/>
    <property type="match status" value="1"/>
</dbReference>
<comment type="function">
    <text evidence="9">Ferredoxins are iron-sulfur proteins that transfer electrons in a wide variety of metabolic reactions.</text>
</comment>
<dbReference type="GO" id="GO:0022900">
    <property type="term" value="P:electron transport chain"/>
    <property type="evidence" value="ECO:0007669"/>
    <property type="project" value="InterPro"/>
</dbReference>
<dbReference type="AlphaFoldDB" id="A0A1C9CHY6"/>
<evidence type="ECO:0000256" key="6">
    <source>
        <dbReference type="ARBA" id="ARBA00022982"/>
    </source>
</evidence>
<comment type="subcellular location">
    <subcellularLocation>
        <location evidence="9">Plastid</location>
        <location evidence="9">Chloroplast</location>
    </subcellularLocation>
</comment>
<organism evidence="11">
    <name type="scientific">Plocamium cartilagineum</name>
    <name type="common">Red comb weed</name>
    <name type="synonym">Gelidium cartilagineum</name>
    <dbReference type="NCBI Taxonomy" id="31452"/>
    <lineage>
        <taxon>Eukaryota</taxon>
        <taxon>Rhodophyta</taxon>
        <taxon>Florideophyceae</taxon>
        <taxon>Rhodymeniophycidae</taxon>
        <taxon>Plocamiales</taxon>
        <taxon>Plocamiaceae</taxon>
        <taxon>Plocamium</taxon>
    </lineage>
</organism>
<keyword evidence="5 9" id="KW-0479">Metal-binding</keyword>
<keyword evidence="6 9" id="KW-0249">Electron transport</keyword>
<reference evidence="11" key="1">
    <citation type="journal article" date="2016" name="BMC Biol.">
        <title>Parallel evolution of highly conserved plastid genome architecture in red seaweeds and seed plants.</title>
        <authorList>
            <person name="Lee J."/>
            <person name="Cho C.H."/>
            <person name="Park S.I."/>
            <person name="Choi J.W."/>
            <person name="Song H.S."/>
            <person name="West J.A."/>
            <person name="Bhattacharya D."/>
            <person name="Yoon H.S."/>
        </authorList>
    </citation>
    <scope>NUCLEOTIDE SEQUENCE</scope>
</reference>
<evidence type="ECO:0000256" key="8">
    <source>
        <dbReference type="ARBA" id="ARBA00023014"/>
    </source>
</evidence>
<evidence type="ECO:0000256" key="4">
    <source>
        <dbReference type="ARBA" id="ARBA00022714"/>
    </source>
</evidence>
<evidence type="ECO:0000256" key="9">
    <source>
        <dbReference type="RuleBase" id="RU364001"/>
    </source>
</evidence>
<dbReference type="CDD" id="cd00207">
    <property type="entry name" value="fer2"/>
    <property type="match status" value="1"/>
</dbReference>
<proteinExistence type="inferred from homology"/>
<dbReference type="Pfam" id="PF00111">
    <property type="entry name" value="Fer2"/>
    <property type="match status" value="1"/>
</dbReference>
<evidence type="ECO:0000256" key="3">
    <source>
        <dbReference type="ARBA" id="ARBA00022448"/>
    </source>
</evidence>
<evidence type="ECO:0000256" key="2">
    <source>
        <dbReference type="ARBA" id="ARBA00013529"/>
    </source>
</evidence>
<evidence type="ECO:0000259" key="10">
    <source>
        <dbReference type="PROSITE" id="PS51085"/>
    </source>
</evidence>
<dbReference type="SUPFAM" id="SSF54292">
    <property type="entry name" value="2Fe-2S ferredoxin-like"/>
    <property type="match status" value="1"/>
</dbReference>
<dbReference type="GO" id="GO:0046872">
    <property type="term" value="F:metal ion binding"/>
    <property type="evidence" value="ECO:0007669"/>
    <property type="project" value="UniProtKB-KW"/>
</dbReference>
<accession>A0A1C9CHY6</accession>
<keyword evidence="3 9" id="KW-0813">Transport</keyword>
<dbReference type="InterPro" id="IPR012675">
    <property type="entry name" value="Beta-grasp_dom_sf"/>
</dbReference>
<dbReference type="GO" id="GO:0009055">
    <property type="term" value="F:electron transfer activity"/>
    <property type="evidence" value="ECO:0007669"/>
    <property type="project" value="InterPro"/>
</dbReference>
<dbReference type="Gene3D" id="3.10.20.30">
    <property type="match status" value="1"/>
</dbReference>
<evidence type="ECO:0000256" key="1">
    <source>
        <dbReference type="ARBA" id="ARBA00007874"/>
    </source>
</evidence>
<name>A0A1C9CHY6_PLOCA</name>
<dbReference type="GO" id="GO:0051537">
    <property type="term" value="F:2 iron, 2 sulfur cluster binding"/>
    <property type="evidence" value="ECO:0007669"/>
    <property type="project" value="UniProtKB-KW"/>
</dbReference>
<sequence length="98" mass="11028">MPKYQVTLIMPNSTATIECPDRDYILDIAEDSGIDLPYSCRVGGCYKCIGRIKDGSVNQQDQTILENKHLADNWVLTCAAYPKSNCTIITHQEDEFLN</sequence>
<dbReference type="RefSeq" id="YP_009298066.1">
    <property type="nucleotide sequence ID" value="NC_031179.1"/>
</dbReference>
<dbReference type="NCBIfam" id="TIGR02008">
    <property type="entry name" value="fdx_plant"/>
    <property type="match status" value="1"/>
</dbReference>
<dbReference type="PANTHER" id="PTHR43112">
    <property type="entry name" value="FERREDOXIN"/>
    <property type="match status" value="1"/>
</dbReference>
<comment type="similarity">
    <text evidence="1 9">Belongs to the 2Fe2S plant-type ferredoxin family.</text>
</comment>
<protein>
    <recommendedName>
        <fullName evidence="2 9">Ferredoxin</fullName>
    </recommendedName>
</protein>
<keyword evidence="9 11" id="KW-0934">Plastid</keyword>
<gene>
    <name evidence="11" type="primary">petF</name>
    <name evidence="11" type="ORF">Plocam_168</name>
</gene>
<dbReference type="InterPro" id="IPR036010">
    <property type="entry name" value="2Fe-2S_ferredoxin-like_sf"/>
</dbReference>
<dbReference type="EMBL" id="KX284727">
    <property type="protein sequence ID" value="AOM68004.1"/>
    <property type="molecule type" value="Genomic_DNA"/>
</dbReference>
<comment type="cofactor">
    <cofactor evidence="9">
        <name>[2Fe-2S] cluster</name>
        <dbReference type="ChEBI" id="CHEBI:190135"/>
    </cofactor>
    <text evidence="9">Binds 1 [2Fe-2S] cluster.</text>
</comment>
<feature type="domain" description="2Fe-2S ferredoxin-type" evidence="10">
    <location>
        <begin position="4"/>
        <end position="94"/>
    </location>
</feature>
<dbReference type="GO" id="GO:0009507">
    <property type="term" value="C:chloroplast"/>
    <property type="evidence" value="ECO:0007669"/>
    <property type="project" value="UniProtKB-SubCell"/>
</dbReference>
<keyword evidence="4 9" id="KW-0001">2Fe-2S</keyword>
<dbReference type="PANTHER" id="PTHR43112:SF3">
    <property type="entry name" value="FERREDOXIN-2, CHLOROPLASTIC"/>
    <property type="match status" value="1"/>
</dbReference>
<keyword evidence="8 9" id="KW-0411">Iron-sulfur</keyword>
<evidence type="ECO:0000313" key="11">
    <source>
        <dbReference type="EMBL" id="AOM68004.1"/>
    </source>
</evidence>
<evidence type="ECO:0000256" key="7">
    <source>
        <dbReference type="ARBA" id="ARBA00023004"/>
    </source>
</evidence>
<dbReference type="GeneID" id="29074461"/>
<dbReference type="InterPro" id="IPR001041">
    <property type="entry name" value="2Fe-2S_ferredoxin-type"/>
</dbReference>
<geneLocation type="plastid" evidence="11"/>
<keyword evidence="7 9" id="KW-0408">Iron</keyword>